<dbReference type="EMBL" id="JTJO01000035">
    <property type="protein sequence ID" value="OBW98062.1"/>
    <property type="molecule type" value="Genomic_DNA"/>
</dbReference>
<reference evidence="1 2" key="1">
    <citation type="submission" date="2014-11" db="EMBL/GenBank/DDBJ databases">
        <title>Pan-genome of Gallibacterium spp.</title>
        <authorList>
            <person name="Kudirkiene E."/>
            <person name="Bojesen A.M."/>
        </authorList>
    </citation>
    <scope>NUCLEOTIDE SEQUENCE [LARGE SCALE GENOMIC DNA]</scope>
    <source>
        <strain evidence="1 2">F 279</strain>
    </source>
</reference>
<dbReference type="RefSeq" id="WP_065232459.1">
    <property type="nucleotide sequence ID" value="NZ_JTJN01000012.1"/>
</dbReference>
<dbReference type="OrthoDB" id="7855192at2"/>
<sequence length="100" mass="11492">MDKYNIFAQDQRMLLLHFLAENNNSANDEVLQDCLRLYGHRISRDVVRTQLNWLAEQGLVNVSDFGHLRIGKLTARGFDVSQNQATVEGVKKNPFIDGFR</sequence>
<comment type="caution">
    <text evidence="1">The sequence shown here is derived from an EMBL/GenBank/DDBJ whole genome shotgun (WGS) entry which is preliminary data.</text>
</comment>
<organism evidence="1 2">
    <name type="scientific">Gallibacterium anatis</name>
    <dbReference type="NCBI Taxonomy" id="750"/>
    <lineage>
        <taxon>Bacteria</taxon>
        <taxon>Pseudomonadati</taxon>
        <taxon>Pseudomonadota</taxon>
        <taxon>Gammaproteobacteria</taxon>
        <taxon>Pasteurellales</taxon>
        <taxon>Pasteurellaceae</taxon>
        <taxon>Gallibacterium</taxon>
    </lineage>
</organism>
<name>A0A1A7P6H0_9PAST</name>
<protein>
    <recommendedName>
        <fullName evidence="3">ArsR family transcriptional regulator</fullName>
    </recommendedName>
</protein>
<dbReference type="SUPFAM" id="SSF46785">
    <property type="entry name" value="Winged helix' DNA-binding domain"/>
    <property type="match status" value="1"/>
</dbReference>
<dbReference type="Proteomes" id="UP000092643">
    <property type="component" value="Unassembled WGS sequence"/>
</dbReference>
<accession>A0A1A7P6H0</accession>
<dbReference type="AlphaFoldDB" id="A0A1A7P6H0"/>
<proteinExistence type="predicted"/>
<evidence type="ECO:0000313" key="2">
    <source>
        <dbReference type="Proteomes" id="UP000092643"/>
    </source>
</evidence>
<dbReference type="InterPro" id="IPR036390">
    <property type="entry name" value="WH_DNA-bd_sf"/>
</dbReference>
<gene>
    <name evidence="1" type="ORF">QV03_07945</name>
</gene>
<evidence type="ECO:0008006" key="3">
    <source>
        <dbReference type="Google" id="ProtNLM"/>
    </source>
</evidence>
<evidence type="ECO:0000313" key="1">
    <source>
        <dbReference type="EMBL" id="OBW98062.1"/>
    </source>
</evidence>